<gene>
    <name evidence="1" type="ORF">FIBSPDRAFT_733039</name>
</gene>
<dbReference type="AlphaFoldDB" id="A0A166PDP3"/>
<organism evidence="1 2">
    <name type="scientific">Athelia psychrophila</name>
    <dbReference type="NCBI Taxonomy" id="1759441"/>
    <lineage>
        <taxon>Eukaryota</taxon>
        <taxon>Fungi</taxon>
        <taxon>Dikarya</taxon>
        <taxon>Basidiomycota</taxon>
        <taxon>Agaricomycotina</taxon>
        <taxon>Agaricomycetes</taxon>
        <taxon>Agaricomycetidae</taxon>
        <taxon>Atheliales</taxon>
        <taxon>Atheliaceae</taxon>
        <taxon>Athelia</taxon>
    </lineage>
</organism>
<dbReference type="Proteomes" id="UP000076532">
    <property type="component" value="Unassembled WGS sequence"/>
</dbReference>
<dbReference type="STRING" id="436010.A0A166PDP3"/>
<dbReference type="InterPro" id="IPR052055">
    <property type="entry name" value="Hepadnavirus_pol/RT"/>
</dbReference>
<evidence type="ECO:0000313" key="2">
    <source>
        <dbReference type="Proteomes" id="UP000076532"/>
    </source>
</evidence>
<evidence type="ECO:0000313" key="1">
    <source>
        <dbReference type="EMBL" id="KZP25985.1"/>
    </source>
</evidence>
<dbReference type="InterPro" id="IPR043502">
    <property type="entry name" value="DNA/RNA_pol_sf"/>
</dbReference>
<dbReference type="EMBL" id="KV417517">
    <property type="protein sequence ID" value="KZP25985.1"/>
    <property type="molecule type" value="Genomic_DNA"/>
</dbReference>
<dbReference type="PANTHER" id="PTHR33050:SF7">
    <property type="entry name" value="RIBONUCLEASE H"/>
    <property type="match status" value="1"/>
</dbReference>
<dbReference type="OrthoDB" id="3254233at2759"/>
<dbReference type="PANTHER" id="PTHR33050">
    <property type="entry name" value="REVERSE TRANSCRIPTASE DOMAIN-CONTAINING PROTEIN"/>
    <property type="match status" value="1"/>
</dbReference>
<reference evidence="1 2" key="1">
    <citation type="journal article" date="2016" name="Mol. Biol. Evol.">
        <title>Comparative Genomics of Early-Diverging Mushroom-Forming Fungi Provides Insights into the Origins of Lignocellulose Decay Capabilities.</title>
        <authorList>
            <person name="Nagy L.G."/>
            <person name="Riley R."/>
            <person name="Tritt A."/>
            <person name="Adam C."/>
            <person name="Daum C."/>
            <person name="Floudas D."/>
            <person name="Sun H."/>
            <person name="Yadav J.S."/>
            <person name="Pangilinan J."/>
            <person name="Larsson K.H."/>
            <person name="Matsuura K."/>
            <person name="Barry K."/>
            <person name="Labutti K."/>
            <person name="Kuo R."/>
            <person name="Ohm R.A."/>
            <person name="Bhattacharya S.S."/>
            <person name="Shirouzu T."/>
            <person name="Yoshinaga Y."/>
            <person name="Martin F.M."/>
            <person name="Grigoriev I.V."/>
            <person name="Hibbett D.S."/>
        </authorList>
    </citation>
    <scope>NUCLEOTIDE SEQUENCE [LARGE SCALE GENOMIC DNA]</scope>
    <source>
        <strain evidence="1 2">CBS 109695</strain>
    </source>
</reference>
<accession>A0A166PDP3</accession>
<dbReference type="SUPFAM" id="SSF56672">
    <property type="entry name" value="DNA/RNA polymerases"/>
    <property type="match status" value="1"/>
</dbReference>
<proteinExistence type="predicted"/>
<name>A0A166PDP3_9AGAM</name>
<protein>
    <submittedName>
        <fullName evidence="1">DNA/RNA polymerase</fullName>
    </submittedName>
</protein>
<keyword evidence="2" id="KW-1185">Reference proteome</keyword>
<sequence length="641" mass="71702">MRVATTPTYAQTVVPEDTRLQPALSRSAGDERTPYAAKWAHHPRYARDLLWTDDAGTSRLSLAESTEVMLPLMPPPSSNYTNAAARDTICRHPLLFGIVTPIRVEAFQPLLRTHPNQPLVLSVCDGLQQGFWPWAGENSDRPISWDNSNAPPKVPAHAAFVREQRDEEIRTRRFSPVFGPDLLPGMTSIPIWVVPKPHSEKLCMVIDGSDGLYAPNALIPRDRVGVPLDNMYHLGASLIRARAAHGPNTRLVLFKSDVSTAYRLLPMSPLWQVYQIVTIEGGRHVDRCNNFGWRGAGGLWGAFFGLVMWIAINIEHILELFAYVDDAFGWDFEGNLLWYEPYSTSFPEKQTRLLRLWDRLGIPHSRAKQVYGAQLTIIGFEVDANAMTITMPADSRRDLITTICRFSGVGQRRPLREFMRLAGSMNWALNTDPLLRPGLSAMYAKMAEKAHSQQPVWVSVTLSRELNWFADRLESSEGIHLLSAREWGPQDADITLYTDACPEGLAYWSPAQLRGFQHLVVWGDRGIFFLEALAVVSALHWALTTPDSPPSRVAIYTDNSNTVDMFNSLRADAVHNPLLTTVVDLLHTYCAELRVLHISGVENVVADRLSRFENAAASIAAPGLVIHQFIPPRLTLGARIL</sequence>